<feature type="transmembrane region" description="Helical" evidence="1">
    <location>
        <begin position="20"/>
        <end position="39"/>
    </location>
</feature>
<keyword evidence="1" id="KW-0812">Transmembrane</keyword>
<accession>A0A0D2L7B7</accession>
<dbReference type="SMART" id="SM00710">
    <property type="entry name" value="PbH1"/>
    <property type="match status" value="13"/>
</dbReference>
<dbReference type="InterPro" id="IPR011050">
    <property type="entry name" value="Pectin_lyase_fold/virulence"/>
</dbReference>
<dbReference type="InterPro" id="IPR006626">
    <property type="entry name" value="PbH1"/>
</dbReference>
<evidence type="ECO:0000313" key="4">
    <source>
        <dbReference type="Proteomes" id="UP000054498"/>
    </source>
</evidence>
<dbReference type="STRING" id="145388.A0A0D2L7B7"/>
<keyword evidence="1" id="KW-1133">Transmembrane helix</keyword>
<evidence type="ECO:0000259" key="2">
    <source>
        <dbReference type="Pfam" id="PF13229"/>
    </source>
</evidence>
<proteinExistence type="predicted"/>
<evidence type="ECO:0000256" key="1">
    <source>
        <dbReference type="SAM" id="Phobius"/>
    </source>
</evidence>
<feature type="domain" description="Right handed beta helix" evidence="2">
    <location>
        <begin position="920"/>
        <end position="1039"/>
    </location>
</feature>
<dbReference type="Proteomes" id="UP000054498">
    <property type="component" value="Unassembled WGS sequence"/>
</dbReference>
<protein>
    <submittedName>
        <fullName evidence="3">Adhesin-like protein</fullName>
    </submittedName>
</protein>
<keyword evidence="4" id="KW-1185">Reference proteome</keyword>
<dbReference type="SUPFAM" id="SSF51126">
    <property type="entry name" value="Pectin lyase-like"/>
    <property type="match status" value="4"/>
</dbReference>
<dbReference type="PANTHER" id="PTHR11319:SF35">
    <property type="entry name" value="OUTER MEMBRANE PROTEIN PMPC-RELATED"/>
    <property type="match status" value="1"/>
</dbReference>
<dbReference type="RefSeq" id="XP_013901758.1">
    <property type="nucleotide sequence ID" value="XM_014046304.1"/>
</dbReference>
<feature type="non-terminal residue" evidence="3">
    <location>
        <position position="1160"/>
    </location>
</feature>
<name>A0A0D2L7B7_9CHLO</name>
<dbReference type="Gene3D" id="2.160.20.10">
    <property type="entry name" value="Single-stranded right-handed beta-helix, Pectin lyase-like"/>
    <property type="match status" value="1"/>
</dbReference>
<dbReference type="GeneID" id="25738093"/>
<sequence>MGPGASSAERRHLGQEVAELVLKSAPLLLVALLLAVLPFSAAQDACMLGPWQAGGGVPAYATRSVQVASWGDLQQYVDQAVGPTVLVVRALKQPLSAARTLVVSKPDIVITTATSYDPTGATFAGPSIRVKCGAAKTAVAIKASGVVLQGFNITGCTTSAVSVASPVAARAVVLSDLDLVANEGMTGAGIYATRGALVLRRCALIENSARDAGGGVYAAGTAVWVDTCDMQRNGAAAGGAVAVNGGRLLVSGSHLFDNIADGLGGGLMVRGATLPAGGCWGAPSIGVRVMSSNISGNAADNGGGIGVLQSALVAQDVQMWNNGALNQGGAIAAAGAGAVNLTAVVMDSNRARNGGGLHLSDAGRLIFEGVTAHNNTATAAGGVLYVNGSGSSVLLSNSLFDYNWAKLLGGVATIKDGNTVNIWRSNFTRNEAEMAAGVLYGRYINVTVEQSRFALNWAGRDGGALYCAGFCDWQIRASNFFNNTCPQNGGAIFGWNMAANVTASSFDINAANALGGAISMANSTIVIEGCKLYGNQATGTDAAGGAIYSQFSTWSVLNCDLQQNLAPWGGGVYLVNSTLSVLDTLIANNSAFSSGAGVHVLNSEAVLTTTVMHDNLARLHAGSLYCQASDCTVEEGNFFNESSKGGAGSVFATSGNLTLMFTNITGGFAGSSEGGGGVLLRAAKLRMRGCRIAENSALDGPGGGLQLDNVKEAFVDSSSFEANKAAQGGAIAAIASVLALRRSSVRANEASVGGGVALLGGSRALLNSTDVAGNRAAVGGGAASDNSTFAMTQGSVAGNDARWLLNTGRTYTFGGQPTLAGLGGGVFSRGGALEITSADVAHNRAEAHGGGAYADNARLAATNAHFVNNTAGGEGGAVKLANAQPRSRVEAGAFHNNTAAAGGALAVVTLSIGTDLELTACLFKNNTAAQLGGGAVRAAGPMALLIQGGEMAANRARGGGGAVLAEGAKSVRVRGARLTGNRAGGVGGALAADDCGDVLLEDTAIESNAALSGGGAALVEGHSSVAVRNCTVRGNAATGQTAGPVVDCSVGGTGGGLCIDADCPVLLNSSVISNNVAENGGALALSLCSDLKLCTLSMGRMTFSNNTALRGGGGAVFLGSPLEPSQLVCNASADAVFQASSAEAGSVSSVASNLRLESMD</sequence>
<keyword evidence="1" id="KW-0472">Membrane</keyword>
<organism evidence="3 4">
    <name type="scientific">Monoraphidium neglectum</name>
    <dbReference type="NCBI Taxonomy" id="145388"/>
    <lineage>
        <taxon>Eukaryota</taxon>
        <taxon>Viridiplantae</taxon>
        <taxon>Chlorophyta</taxon>
        <taxon>core chlorophytes</taxon>
        <taxon>Chlorophyceae</taxon>
        <taxon>CS clade</taxon>
        <taxon>Sphaeropleales</taxon>
        <taxon>Selenastraceae</taxon>
        <taxon>Monoraphidium</taxon>
    </lineage>
</organism>
<dbReference type="OrthoDB" id="548595at2759"/>
<evidence type="ECO:0000313" key="3">
    <source>
        <dbReference type="EMBL" id="KIZ02739.1"/>
    </source>
</evidence>
<dbReference type="InterPro" id="IPR039448">
    <property type="entry name" value="Beta_helix"/>
</dbReference>
<dbReference type="InterPro" id="IPR012334">
    <property type="entry name" value="Pectin_lyas_fold"/>
</dbReference>
<dbReference type="EMBL" id="KK100985">
    <property type="protein sequence ID" value="KIZ02739.1"/>
    <property type="molecule type" value="Genomic_DNA"/>
</dbReference>
<dbReference type="Pfam" id="PF13229">
    <property type="entry name" value="Beta_helix"/>
    <property type="match status" value="1"/>
</dbReference>
<dbReference type="PANTHER" id="PTHR11319">
    <property type="entry name" value="G PROTEIN-COUPLED RECEPTOR-RELATED"/>
    <property type="match status" value="1"/>
</dbReference>
<dbReference type="KEGG" id="mng:MNEG_5216"/>
<reference evidence="3 4" key="1">
    <citation type="journal article" date="2013" name="BMC Genomics">
        <title>Reconstruction of the lipid metabolism for the microalga Monoraphidium neglectum from its genome sequence reveals characteristics suitable for biofuel production.</title>
        <authorList>
            <person name="Bogen C."/>
            <person name="Al-Dilaimi A."/>
            <person name="Albersmeier A."/>
            <person name="Wichmann J."/>
            <person name="Grundmann M."/>
            <person name="Rupp O."/>
            <person name="Lauersen K.J."/>
            <person name="Blifernez-Klassen O."/>
            <person name="Kalinowski J."/>
            <person name="Goesmann A."/>
            <person name="Mussgnug J.H."/>
            <person name="Kruse O."/>
        </authorList>
    </citation>
    <scope>NUCLEOTIDE SEQUENCE [LARGE SCALE GENOMIC DNA]</scope>
    <source>
        <strain evidence="3 4">SAG 48.87</strain>
    </source>
</reference>
<dbReference type="AlphaFoldDB" id="A0A0D2L7B7"/>
<gene>
    <name evidence="3" type="ORF">MNEG_5216</name>
</gene>